<proteinExistence type="predicted"/>
<evidence type="ECO:0000313" key="2">
    <source>
        <dbReference type="Proteomes" id="UP000722791"/>
    </source>
</evidence>
<sequence>PTRLLHGLDNIRVTRVRDGEHADTVVLAASSTQVNVVAAVVVHACLGEHGIVLHFALADSRAVVADDHQLGLARAKGLQAGLVAQSVLATLHHQRETRVDVLLGLLRLLSSWGHFSLFYASFSASRLQRTI</sequence>
<organism evidence="1 2">
    <name type="scientific">Volvox reticuliferus</name>
    <dbReference type="NCBI Taxonomy" id="1737510"/>
    <lineage>
        <taxon>Eukaryota</taxon>
        <taxon>Viridiplantae</taxon>
        <taxon>Chlorophyta</taxon>
        <taxon>core chlorophytes</taxon>
        <taxon>Chlorophyceae</taxon>
        <taxon>CS clade</taxon>
        <taxon>Chlamydomonadales</taxon>
        <taxon>Volvocaceae</taxon>
        <taxon>Volvox</taxon>
    </lineage>
</organism>
<name>A0A8J4GFS9_9CHLO</name>
<evidence type="ECO:0000313" key="1">
    <source>
        <dbReference type="EMBL" id="GIM06175.1"/>
    </source>
</evidence>
<dbReference type="EMBL" id="BNCQ01000020">
    <property type="protein sequence ID" value="GIM06175.1"/>
    <property type="molecule type" value="Genomic_DNA"/>
</dbReference>
<dbReference type="AlphaFoldDB" id="A0A8J4GFS9"/>
<protein>
    <submittedName>
        <fullName evidence="1">Uncharacterized protein</fullName>
    </submittedName>
</protein>
<dbReference type="Proteomes" id="UP000722791">
    <property type="component" value="Unassembled WGS sequence"/>
</dbReference>
<feature type="non-terminal residue" evidence="1">
    <location>
        <position position="1"/>
    </location>
</feature>
<reference evidence="1" key="1">
    <citation type="journal article" date="2021" name="Proc. Natl. Acad. Sci. U.S.A.">
        <title>Three genomes in the algal genus Volvox reveal the fate of a haploid sex-determining region after a transition to homothallism.</title>
        <authorList>
            <person name="Yamamoto K."/>
            <person name="Hamaji T."/>
            <person name="Kawai-Toyooka H."/>
            <person name="Matsuzaki R."/>
            <person name="Takahashi F."/>
            <person name="Nishimura Y."/>
            <person name="Kawachi M."/>
            <person name="Noguchi H."/>
            <person name="Minakuchi Y."/>
            <person name="Umen J.G."/>
            <person name="Toyoda A."/>
            <person name="Nozaki H."/>
        </authorList>
    </citation>
    <scope>NUCLEOTIDE SEQUENCE</scope>
    <source>
        <strain evidence="1">NIES-3785</strain>
    </source>
</reference>
<feature type="non-terminal residue" evidence="1">
    <location>
        <position position="131"/>
    </location>
</feature>
<gene>
    <name evidence="1" type="ORF">Vretimale_10567</name>
</gene>
<accession>A0A8J4GFS9</accession>
<comment type="caution">
    <text evidence="1">The sequence shown here is derived from an EMBL/GenBank/DDBJ whole genome shotgun (WGS) entry which is preliminary data.</text>
</comment>